<dbReference type="Pfam" id="PF00324">
    <property type="entry name" value="AA_permease"/>
    <property type="match status" value="1"/>
</dbReference>
<keyword evidence="5 8" id="KW-1133">Transmembrane helix</keyword>
<dbReference type="AlphaFoldDB" id="A0A0F7ZMH2"/>
<evidence type="ECO:0000256" key="2">
    <source>
        <dbReference type="ARBA" id="ARBA00022448"/>
    </source>
</evidence>
<keyword evidence="3 8" id="KW-0812">Transmembrane</keyword>
<sequence>MAETSGIRPDTSSERHGADGEKAGLERTTHARGIETSPETSLHRGLKTRHVSMIAIGGSLGTGLLIGSGKALAQGGPASLVISFSFMGLIVFFVLASIGEMSAWLPLNSGFPGYASRYAHPSLGFALGWAYLGKYLIVTPNQISAGALVVQFWVPRTTVNPGVFVAVLIVGIFMINYFGGVKFFGEFEFWLSSFKILVVIGVILFSIVLAAGGGPNRQATGFRYWKDPGAFAPLYTSGALGKLLGFWATVTYSVFAFLGVELCAVTAAEAQNPRRSIPRAIKLTFYRILIFYVLSVFLISLCLPYNSRELAFASKSGSTASASPWVVAAKLAGIEVLPHIINGCLILFICSASSSDLYIASRTLYGLACDRAAPAIFRRTDKRGIPYPALLLATATCGLAFMSVSDDSRKVFGYFVNLTTIFGLLSWISLLVTYIFFLKARRAQNIPDTAMPYVAPQGLWGTYFALFFCCLIALTKNFGVFIEHDGMKFDYKEFVTGYLGIPVYLCLLFGHMIVTKSRGIKAHEVDFYSGKDIIDLEEAEYIEKQAAMRRRHTGWAKFYDRFVAWLF</sequence>
<keyword evidence="6 8" id="KW-0472">Membrane</keyword>
<evidence type="ECO:0000256" key="3">
    <source>
        <dbReference type="ARBA" id="ARBA00022692"/>
    </source>
</evidence>
<dbReference type="Proteomes" id="UP000054481">
    <property type="component" value="Unassembled WGS sequence"/>
</dbReference>
<gene>
    <name evidence="10" type="ORF">HIM_08510</name>
</gene>
<reference evidence="10 11" key="1">
    <citation type="journal article" date="2014" name="Genome Biol. Evol.">
        <title>Comparative genomics and transcriptomics analyses reveal divergent lifestyle features of nematode endoparasitic fungus Hirsutella minnesotensis.</title>
        <authorList>
            <person name="Lai Y."/>
            <person name="Liu K."/>
            <person name="Zhang X."/>
            <person name="Zhang X."/>
            <person name="Li K."/>
            <person name="Wang N."/>
            <person name="Shu C."/>
            <person name="Wu Y."/>
            <person name="Wang C."/>
            <person name="Bushley K.E."/>
            <person name="Xiang M."/>
            <person name="Liu X."/>
        </authorList>
    </citation>
    <scope>NUCLEOTIDE SEQUENCE [LARGE SCALE GENOMIC DNA]</scope>
    <source>
        <strain evidence="10 11">3608</strain>
    </source>
</reference>
<protein>
    <submittedName>
        <fullName evidence="10">Dicarboxylic amino acid permease</fullName>
    </submittedName>
</protein>
<dbReference type="PANTHER" id="PTHR43341:SF9">
    <property type="entry name" value="DICARBOXYLIC AMINO ACID PERMEASE"/>
    <property type="match status" value="1"/>
</dbReference>
<feature type="domain" description="Amino acid permease/ SLC12A" evidence="9">
    <location>
        <begin position="50"/>
        <end position="517"/>
    </location>
</feature>
<evidence type="ECO:0000256" key="4">
    <source>
        <dbReference type="ARBA" id="ARBA00022970"/>
    </source>
</evidence>
<keyword evidence="2" id="KW-0813">Transport</keyword>
<feature type="compositionally biased region" description="Basic and acidic residues" evidence="7">
    <location>
        <begin position="11"/>
        <end position="33"/>
    </location>
</feature>
<feature type="transmembrane region" description="Helical" evidence="8">
    <location>
        <begin position="78"/>
        <end position="98"/>
    </location>
</feature>
<dbReference type="GO" id="GO:0015171">
    <property type="term" value="F:amino acid transmembrane transporter activity"/>
    <property type="evidence" value="ECO:0007669"/>
    <property type="project" value="TreeGrafter"/>
</dbReference>
<evidence type="ECO:0000256" key="6">
    <source>
        <dbReference type="ARBA" id="ARBA00023136"/>
    </source>
</evidence>
<dbReference type="EMBL" id="KQ030553">
    <property type="protein sequence ID" value="KJZ72055.1"/>
    <property type="molecule type" value="Genomic_DNA"/>
</dbReference>
<feature type="transmembrane region" description="Helical" evidence="8">
    <location>
        <begin position="244"/>
        <end position="268"/>
    </location>
</feature>
<name>A0A0F7ZMH2_9HYPO</name>
<accession>A0A0F7ZMH2</accession>
<evidence type="ECO:0000256" key="8">
    <source>
        <dbReference type="SAM" id="Phobius"/>
    </source>
</evidence>
<dbReference type="InterPro" id="IPR004840">
    <property type="entry name" value="Amino_acid_permease_CS"/>
</dbReference>
<feature type="transmembrane region" description="Helical" evidence="8">
    <location>
        <begin position="411"/>
        <end position="437"/>
    </location>
</feature>
<feature type="transmembrane region" description="Helical" evidence="8">
    <location>
        <begin position="158"/>
        <end position="178"/>
    </location>
</feature>
<keyword evidence="4" id="KW-0029">Amino-acid transport</keyword>
<organism evidence="10 11">
    <name type="scientific">Hirsutella minnesotensis 3608</name>
    <dbReference type="NCBI Taxonomy" id="1043627"/>
    <lineage>
        <taxon>Eukaryota</taxon>
        <taxon>Fungi</taxon>
        <taxon>Dikarya</taxon>
        <taxon>Ascomycota</taxon>
        <taxon>Pezizomycotina</taxon>
        <taxon>Sordariomycetes</taxon>
        <taxon>Hypocreomycetidae</taxon>
        <taxon>Hypocreales</taxon>
        <taxon>Ophiocordycipitaceae</taxon>
        <taxon>Hirsutella</taxon>
    </lineage>
</organism>
<dbReference type="Gene3D" id="1.20.1740.10">
    <property type="entry name" value="Amino acid/polyamine transporter I"/>
    <property type="match status" value="1"/>
</dbReference>
<feature type="transmembrane region" description="Helical" evidence="8">
    <location>
        <begin position="190"/>
        <end position="212"/>
    </location>
</feature>
<dbReference type="InterPro" id="IPR050524">
    <property type="entry name" value="APC_YAT"/>
</dbReference>
<evidence type="ECO:0000313" key="11">
    <source>
        <dbReference type="Proteomes" id="UP000054481"/>
    </source>
</evidence>
<proteinExistence type="predicted"/>
<dbReference type="GO" id="GO:0016020">
    <property type="term" value="C:membrane"/>
    <property type="evidence" value="ECO:0007669"/>
    <property type="project" value="UniProtKB-SubCell"/>
</dbReference>
<dbReference type="PIRSF" id="PIRSF006060">
    <property type="entry name" value="AA_transporter"/>
    <property type="match status" value="1"/>
</dbReference>
<dbReference type="PROSITE" id="PS00218">
    <property type="entry name" value="AMINO_ACID_PERMEASE_1"/>
    <property type="match status" value="1"/>
</dbReference>
<feature type="transmembrane region" description="Helical" evidence="8">
    <location>
        <begin position="118"/>
        <end position="138"/>
    </location>
</feature>
<keyword evidence="11" id="KW-1185">Reference proteome</keyword>
<evidence type="ECO:0000256" key="1">
    <source>
        <dbReference type="ARBA" id="ARBA00004141"/>
    </source>
</evidence>
<dbReference type="PANTHER" id="PTHR43341">
    <property type="entry name" value="AMINO ACID PERMEASE"/>
    <property type="match status" value="1"/>
</dbReference>
<feature type="transmembrane region" description="Helical" evidence="8">
    <location>
        <begin position="495"/>
        <end position="514"/>
    </location>
</feature>
<feature type="transmembrane region" description="Helical" evidence="8">
    <location>
        <begin position="385"/>
        <end position="405"/>
    </location>
</feature>
<feature type="transmembrane region" description="Helical" evidence="8">
    <location>
        <begin position="51"/>
        <end position="72"/>
    </location>
</feature>
<evidence type="ECO:0000256" key="5">
    <source>
        <dbReference type="ARBA" id="ARBA00022989"/>
    </source>
</evidence>
<dbReference type="OrthoDB" id="3900342at2759"/>
<evidence type="ECO:0000256" key="7">
    <source>
        <dbReference type="SAM" id="MobiDB-lite"/>
    </source>
</evidence>
<dbReference type="FunFam" id="1.20.1740.10:FF:000006">
    <property type="entry name" value="General amino acid permease"/>
    <property type="match status" value="1"/>
</dbReference>
<feature type="transmembrane region" description="Helical" evidence="8">
    <location>
        <begin position="458"/>
        <end position="475"/>
    </location>
</feature>
<feature type="transmembrane region" description="Helical" evidence="8">
    <location>
        <begin position="289"/>
        <end position="307"/>
    </location>
</feature>
<dbReference type="InterPro" id="IPR004841">
    <property type="entry name" value="AA-permease/SLC12A_dom"/>
</dbReference>
<feature type="region of interest" description="Disordered" evidence="7">
    <location>
        <begin position="1"/>
        <end position="42"/>
    </location>
</feature>
<comment type="subcellular location">
    <subcellularLocation>
        <location evidence="1">Membrane</location>
        <topology evidence="1">Multi-pass membrane protein</topology>
    </subcellularLocation>
</comment>
<evidence type="ECO:0000259" key="9">
    <source>
        <dbReference type="Pfam" id="PF00324"/>
    </source>
</evidence>
<evidence type="ECO:0000313" key="10">
    <source>
        <dbReference type="EMBL" id="KJZ72055.1"/>
    </source>
</evidence>